<dbReference type="SUPFAM" id="SSF90123">
    <property type="entry name" value="ABC transporter transmembrane region"/>
    <property type="match status" value="1"/>
</dbReference>
<evidence type="ECO:0000256" key="4">
    <source>
        <dbReference type="ARBA" id="ARBA00022840"/>
    </source>
</evidence>
<evidence type="ECO:0000259" key="9">
    <source>
        <dbReference type="PROSITE" id="PS50929"/>
    </source>
</evidence>
<keyword evidence="2 7" id="KW-0812">Transmembrane</keyword>
<dbReference type="PROSITE" id="PS50893">
    <property type="entry name" value="ABC_TRANSPORTER_2"/>
    <property type="match status" value="1"/>
</dbReference>
<evidence type="ECO:0000256" key="2">
    <source>
        <dbReference type="ARBA" id="ARBA00022692"/>
    </source>
</evidence>
<evidence type="ECO:0000256" key="1">
    <source>
        <dbReference type="ARBA" id="ARBA00004651"/>
    </source>
</evidence>
<dbReference type="FunFam" id="3.40.50.300:FF:001443">
    <property type="entry name" value="ABC transporter, ATP-binding protein"/>
    <property type="match status" value="1"/>
</dbReference>
<dbReference type="PROSITE" id="PS00211">
    <property type="entry name" value="ABC_TRANSPORTER_1"/>
    <property type="match status" value="1"/>
</dbReference>
<dbReference type="Gene3D" id="1.20.1560.10">
    <property type="entry name" value="ABC transporter type 1, transmembrane domain"/>
    <property type="match status" value="1"/>
</dbReference>
<dbReference type="InterPro" id="IPR017871">
    <property type="entry name" value="ABC_transporter-like_CS"/>
</dbReference>
<dbReference type="OrthoDB" id="9762778at2"/>
<keyword evidence="3" id="KW-0547">Nucleotide-binding</keyword>
<evidence type="ECO:0000256" key="3">
    <source>
        <dbReference type="ARBA" id="ARBA00022741"/>
    </source>
</evidence>
<dbReference type="GO" id="GO:0005886">
    <property type="term" value="C:plasma membrane"/>
    <property type="evidence" value="ECO:0007669"/>
    <property type="project" value="UniProtKB-SubCell"/>
</dbReference>
<dbReference type="InterPro" id="IPR003439">
    <property type="entry name" value="ABC_transporter-like_ATP-bd"/>
</dbReference>
<evidence type="ECO:0000259" key="8">
    <source>
        <dbReference type="PROSITE" id="PS50893"/>
    </source>
</evidence>
<dbReference type="InterPro" id="IPR003593">
    <property type="entry name" value="AAA+_ATPase"/>
</dbReference>
<evidence type="ECO:0000256" key="7">
    <source>
        <dbReference type="SAM" id="Phobius"/>
    </source>
</evidence>
<dbReference type="InterPro" id="IPR027417">
    <property type="entry name" value="P-loop_NTPase"/>
</dbReference>
<feature type="transmembrane region" description="Helical" evidence="7">
    <location>
        <begin position="22"/>
        <end position="44"/>
    </location>
</feature>
<dbReference type="STRING" id="215200.SAMN05216454_10480"/>
<dbReference type="AlphaFoldDB" id="A0A1H8GST7"/>
<evidence type="ECO:0000256" key="6">
    <source>
        <dbReference type="ARBA" id="ARBA00023136"/>
    </source>
</evidence>
<feature type="transmembrane region" description="Helical" evidence="7">
    <location>
        <begin position="140"/>
        <end position="168"/>
    </location>
</feature>
<organism evidence="10 11">
    <name type="scientific">Peptostreptococcus russellii</name>
    <dbReference type="NCBI Taxonomy" id="215200"/>
    <lineage>
        <taxon>Bacteria</taxon>
        <taxon>Bacillati</taxon>
        <taxon>Bacillota</taxon>
        <taxon>Clostridia</taxon>
        <taxon>Peptostreptococcales</taxon>
        <taxon>Peptostreptococcaceae</taxon>
        <taxon>Peptostreptococcus</taxon>
    </lineage>
</organism>
<proteinExistence type="predicted"/>
<dbReference type="RefSeq" id="WP_091974813.1">
    <property type="nucleotide sequence ID" value="NZ_FODF01000004.1"/>
</dbReference>
<feature type="domain" description="ABC transporter" evidence="8">
    <location>
        <begin position="330"/>
        <end position="564"/>
    </location>
</feature>
<dbReference type="SUPFAM" id="SSF52540">
    <property type="entry name" value="P-loop containing nucleoside triphosphate hydrolases"/>
    <property type="match status" value="1"/>
</dbReference>
<dbReference type="Proteomes" id="UP000199512">
    <property type="component" value="Unassembled WGS sequence"/>
</dbReference>
<keyword evidence="6 7" id="KW-0472">Membrane</keyword>
<gene>
    <name evidence="10" type="ORF">SAMN05216454_10480</name>
</gene>
<dbReference type="GO" id="GO:0005524">
    <property type="term" value="F:ATP binding"/>
    <property type="evidence" value="ECO:0007669"/>
    <property type="project" value="UniProtKB-KW"/>
</dbReference>
<dbReference type="EMBL" id="FODF01000004">
    <property type="protein sequence ID" value="SEN46567.1"/>
    <property type="molecule type" value="Genomic_DNA"/>
</dbReference>
<dbReference type="SMART" id="SM00382">
    <property type="entry name" value="AAA"/>
    <property type="match status" value="1"/>
</dbReference>
<sequence>MKECFKNKFQVTDSGAEGIVKAAFSSFLVYVISMLPVMLLMMLGDELILGNEHNKWSYFLFSLLIIIILYMALWNEYEKLYNSTYKESANLRINIAKKLKELPLSYFSKHNLSDLAQSIMSDVEAIEHAMSHSIPKVYGLYFFLPVLAIMLMLGNYKLGIAVILPNVLRFVIISLSKKSNKVENTEYHKVLRDNSEKFQEAIEMHKEIRGFNLANGIKKDLYKQVDYSEKKQLKAELISFRAIGTSSLFSFVSLGIVMIVGTKLLFTNEINILYLIGYILAAIKLKEMVDVSNESIMEIAYISPRIAKIREINEEELQSGKKTRLNKFDIVLKNVGFSYEGDRKILKDISFTAKQGEVTALVGPSGCGKTTLLKLISRLYDYNSGEILIDGKDIKEIDIESLFDKISIVFQDVTLFNTSILENIRIGKVTASDKEVKKAAELANCMEFIEKQPKGFETRIGENGAELSGGERQRLSIARAFLKDSPILILDEISASLDVENEMKIQESLNKLIENKTVIIISHRLKSIENVNNIVVLENGYLESTGSHSELLEKSNTYKNLNEKSKMAEEFVY</sequence>
<dbReference type="PANTHER" id="PTHR24221">
    <property type="entry name" value="ATP-BINDING CASSETTE SUB-FAMILY B"/>
    <property type="match status" value="1"/>
</dbReference>
<dbReference type="GO" id="GO:0016887">
    <property type="term" value="F:ATP hydrolysis activity"/>
    <property type="evidence" value="ECO:0007669"/>
    <property type="project" value="InterPro"/>
</dbReference>
<dbReference type="Pfam" id="PF00664">
    <property type="entry name" value="ABC_membrane"/>
    <property type="match status" value="1"/>
</dbReference>
<dbReference type="InterPro" id="IPR011527">
    <property type="entry name" value="ABC1_TM_dom"/>
</dbReference>
<dbReference type="InterPro" id="IPR036640">
    <property type="entry name" value="ABC1_TM_sf"/>
</dbReference>
<evidence type="ECO:0000256" key="5">
    <source>
        <dbReference type="ARBA" id="ARBA00022989"/>
    </source>
</evidence>
<comment type="subcellular location">
    <subcellularLocation>
        <location evidence="1">Cell membrane</location>
        <topology evidence="1">Multi-pass membrane protein</topology>
    </subcellularLocation>
</comment>
<dbReference type="GO" id="GO:0140359">
    <property type="term" value="F:ABC-type transporter activity"/>
    <property type="evidence" value="ECO:0007669"/>
    <property type="project" value="InterPro"/>
</dbReference>
<feature type="domain" description="ABC transmembrane type-1" evidence="9">
    <location>
        <begin position="22"/>
        <end position="283"/>
    </location>
</feature>
<evidence type="ECO:0000313" key="10">
    <source>
        <dbReference type="EMBL" id="SEN46567.1"/>
    </source>
</evidence>
<keyword evidence="5 7" id="KW-1133">Transmembrane helix</keyword>
<dbReference type="GO" id="GO:0034040">
    <property type="term" value="F:ATPase-coupled lipid transmembrane transporter activity"/>
    <property type="evidence" value="ECO:0007669"/>
    <property type="project" value="TreeGrafter"/>
</dbReference>
<evidence type="ECO:0000313" key="11">
    <source>
        <dbReference type="Proteomes" id="UP000199512"/>
    </source>
</evidence>
<feature type="transmembrane region" description="Helical" evidence="7">
    <location>
        <begin position="56"/>
        <end position="74"/>
    </location>
</feature>
<name>A0A1H8GST7_9FIRM</name>
<dbReference type="Gene3D" id="3.40.50.300">
    <property type="entry name" value="P-loop containing nucleotide triphosphate hydrolases"/>
    <property type="match status" value="1"/>
</dbReference>
<keyword evidence="4 10" id="KW-0067">ATP-binding</keyword>
<dbReference type="PANTHER" id="PTHR24221:SF397">
    <property type="entry name" value="ABC TRANSPORTER, ATP-BINDING TRANSMEMBRANE PROTEIN"/>
    <property type="match status" value="1"/>
</dbReference>
<keyword evidence="11" id="KW-1185">Reference proteome</keyword>
<dbReference type="InterPro" id="IPR039421">
    <property type="entry name" value="Type_1_exporter"/>
</dbReference>
<feature type="transmembrane region" description="Helical" evidence="7">
    <location>
        <begin position="238"/>
        <end position="259"/>
    </location>
</feature>
<dbReference type="Pfam" id="PF00005">
    <property type="entry name" value="ABC_tran"/>
    <property type="match status" value="1"/>
</dbReference>
<dbReference type="PROSITE" id="PS50929">
    <property type="entry name" value="ABC_TM1F"/>
    <property type="match status" value="1"/>
</dbReference>
<accession>A0A1H8GST7</accession>
<protein>
    <submittedName>
        <fullName evidence="10">ATP-binding cassette, subfamily B</fullName>
    </submittedName>
</protein>
<reference evidence="10 11" key="1">
    <citation type="submission" date="2016-10" db="EMBL/GenBank/DDBJ databases">
        <authorList>
            <person name="de Groot N.N."/>
        </authorList>
    </citation>
    <scope>NUCLEOTIDE SEQUENCE [LARGE SCALE GENOMIC DNA]</scope>
    <source>
        <strain evidence="10 11">Calf135</strain>
    </source>
</reference>